<gene>
    <name evidence="2" type="ORF">I302_01636</name>
    <name evidence="3" type="ORF">I302_102940</name>
</gene>
<dbReference type="RefSeq" id="XP_019051187.1">
    <property type="nucleotide sequence ID" value="XM_019188309.1"/>
</dbReference>
<proteinExistence type="predicted"/>
<reference evidence="2" key="1">
    <citation type="submission" date="2013-07" db="EMBL/GenBank/DDBJ databases">
        <title>The Genome Sequence of Cryptococcus bestiolae CBS10118.</title>
        <authorList>
            <consortium name="The Broad Institute Genome Sequencing Platform"/>
            <person name="Cuomo C."/>
            <person name="Litvintseva A."/>
            <person name="Chen Y."/>
            <person name="Heitman J."/>
            <person name="Sun S."/>
            <person name="Springer D."/>
            <person name="Dromer F."/>
            <person name="Young S.K."/>
            <person name="Zeng Q."/>
            <person name="Gargeya S."/>
            <person name="Fitzgerald M."/>
            <person name="Abouelleil A."/>
            <person name="Alvarado L."/>
            <person name="Berlin A.M."/>
            <person name="Chapman S.B."/>
            <person name="Dewar J."/>
            <person name="Goldberg J."/>
            <person name="Griggs A."/>
            <person name="Gujja S."/>
            <person name="Hansen M."/>
            <person name="Howarth C."/>
            <person name="Imamovic A."/>
            <person name="Larimer J."/>
            <person name="McCowan C."/>
            <person name="Murphy C."/>
            <person name="Pearson M."/>
            <person name="Priest M."/>
            <person name="Roberts A."/>
            <person name="Saif S."/>
            <person name="Shea T."/>
            <person name="Sykes S."/>
            <person name="Wortman J."/>
            <person name="Nusbaum C."/>
            <person name="Birren B."/>
        </authorList>
    </citation>
    <scope>NUCLEOTIDE SEQUENCE [LARGE SCALE GENOMIC DNA]</scope>
    <source>
        <strain evidence="2">CBS 10118</strain>
    </source>
</reference>
<dbReference type="Proteomes" id="UP000092730">
    <property type="component" value="Chromosome 1"/>
</dbReference>
<accession>A0A1B9GGK7</accession>
<organism evidence="2">
    <name type="scientific">Kwoniella bestiolae CBS 10118</name>
    <dbReference type="NCBI Taxonomy" id="1296100"/>
    <lineage>
        <taxon>Eukaryota</taxon>
        <taxon>Fungi</taxon>
        <taxon>Dikarya</taxon>
        <taxon>Basidiomycota</taxon>
        <taxon>Agaricomycotina</taxon>
        <taxon>Tremellomycetes</taxon>
        <taxon>Tremellales</taxon>
        <taxon>Cryptococcaceae</taxon>
        <taxon>Kwoniella</taxon>
    </lineage>
</organism>
<feature type="region of interest" description="Disordered" evidence="1">
    <location>
        <begin position="64"/>
        <end position="84"/>
    </location>
</feature>
<feature type="compositionally biased region" description="Basic residues" evidence="1">
    <location>
        <begin position="1"/>
        <end position="10"/>
    </location>
</feature>
<evidence type="ECO:0000313" key="2">
    <source>
        <dbReference type="EMBL" id="OCF30117.1"/>
    </source>
</evidence>
<reference evidence="3" key="2">
    <citation type="submission" date="2013-07" db="EMBL/GenBank/DDBJ databases">
        <authorList>
            <consortium name="The Broad Institute Genome Sequencing Platform"/>
            <person name="Cuomo C."/>
            <person name="Litvintseva A."/>
            <person name="Chen Y."/>
            <person name="Heitman J."/>
            <person name="Sun S."/>
            <person name="Springer D."/>
            <person name="Dromer F."/>
            <person name="Young S.K."/>
            <person name="Zeng Q."/>
            <person name="Gargeya S."/>
            <person name="Fitzgerald M."/>
            <person name="Abouelleil A."/>
            <person name="Alvarado L."/>
            <person name="Berlin A.M."/>
            <person name="Chapman S.B."/>
            <person name="Dewar J."/>
            <person name="Goldberg J."/>
            <person name="Griggs A."/>
            <person name="Gujja S."/>
            <person name="Hansen M."/>
            <person name="Howarth C."/>
            <person name="Imamovic A."/>
            <person name="Larimer J."/>
            <person name="McCowan C."/>
            <person name="Murphy C."/>
            <person name="Pearson M."/>
            <person name="Priest M."/>
            <person name="Roberts A."/>
            <person name="Saif S."/>
            <person name="Shea T."/>
            <person name="Sykes S."/>
            <person name="Wortman J."/>
            <person name="Nusbaum C."/>
            <person name="Birren B."/>
        </authorList>
    </citation>
    <scope>NUCLEOTIDE SEQUENCE</scope>
    <source>
        <strain evidence="3">CBS 10118</strain>
    </source>
</reference>
<evidence type="ECO:0000256" key="1">
    <source>
        <dbReference type="SAM" id="MobiDB-lite"/>
    </source>
</evidence>
<dbReference type="EMBL" id="CP144541">
    <property type="protein sequence ID" value="WVW80949.1"/>
    <property type="molecule type" value="Genomic_DNA"/>
</dbReference>
<keyword evidence="4" id="KW-1185">Reference proteome</keyword>
<reference evidence="3" key="4">
    <citation type="submission" date="2024-02" db="EMBL/GenBank/DDBJ databases">
        <title>Comparative genomics of Cryptococcus and Kwoniella reveals pathogenesis evolution and contrasting modes of karyotype evolution via chromosome fusion or intercentromeric recombination.</title>
        <authorList>
            <person name="Coelho M.A."/>
            <person name="David-Palma M."/>
            <person name="Shea T."/>
            <person name="Bowers K."/>
            <person name="McGinley-Smith S."/>
            <person name="Mohammad A.W."/>
            <person name="Gnirke A."/>
            <person name="Yurkov A.M."/>
            <person name="Nowrousian M."/>
            <person name="Sun S."/>
            <person name="Cuomo C.A."/>
            <person name="Heitman J."/>
        </authorList>
    </citation>
    <scope>NUCLEOTIDE SEQUENCE</scope>
    <source>
        <strain evidence="3">CBS 10118</strain>
    </source>
</reference>
<name>A0A1B9GGK7_9TREE</name>
<feature type="region of interest" description="Disordered" evidence="1">
    <location>
        <begin position="1"/>
        <end position="21"/>
    </location>
</feature>
<feature type="compositionally biased region" description="Low complexity" evidence="1">
    <location>
        <begin position="74"/>
        <end position="84"/>
    </location>
</feature>
<reference evidence="2" key="3">
    <citation type="submission" date="2014-01" db="EMBL/GenBank/DDBJ databases">
        <title>Evolution of pathogenesis and genome organization in the Tremellales.</title>
        <authorList>
            <person name="Cuomo C."/>
            <person name="Litvintseva A."/>
            <person name="Heitman J."/>
            <person name="Chen Y."/>
            <person name="Sun S."/>
            <person name="Springer D."/>
            <person name="Dromer F."/>
            <person name="Young S."/>
            <person name="Zeng Q."/>
            <person name="Chapman S."/>
            <person name="Gujja S."/>
            <person name="Saif S."/>
            <person name="Birren B."/>
        </authorList>
    </citation>
    <scope>NUCLEOTIDE SEQUENCE</scope>
    <source>
        <strain evidence="2">CBS 10118</strain>
    </source>
</reference>
<dbReference type="VEuPathDB" id="FungiDB:I302_01636"/>
<feature type="region of interest" description="Disordered" evidence="1">
    <location>
        <begin position="104"/>
        <end position="123"/>
    </location>
</feature>
<evidence type="ECO:0000313" key="3">
    <source>
        <dbReference type="EMBL" id="WVW80949.1"/>
    </source>
</evidence>
<dbReference type="GeneID" id="30206035"/>
<dbReference type="OrthoDB" id="2565286at2759"/>
<protein>
    <submittedName>
        <fullName evidence="2">Uncharacterized protein</fullName>
    </submittedName>
</protein>
<dbReference type="AlphaFoldDB" id="A0A1B9GGK7"/>
<dbReference type="KEGG" id="kbi:30206035"/>
<evidence type="ECO:0000313" key="4">
    <source>
        <dbReference type="Proteomes" id="UP000092730"/>
    </source>
</evidence>
<dbReference type="EMBL" id="KI894018">
    <property type="protein sequence ID" value="OCF30117.1"/>
    <property type="molecule type" value="Genomic_DNA"/>
</dbReference>
<sequence>MVSRTNKRHYSTVSVDNSPFSHVSPLPLPSPHYHPQPLPLPLPLPFTNHPLPYPPPGAIVAPASALHPHPHPHPQYAPQQQQQQHYQPPQREIKFIFETGRKEPKTRKITKTKEKDSAQRDITGCSNGRKVLANKSIKDPNITRKPKPSPLNLTKPAKLPLTIDIDHSPASYMPSPPLTAGLFPSHHLPKIAPEYPYSPQSYHRHFPHSQQVLPPIETFRSVNMIEGFGSSSLPGDSPPLPINAPIPKAPIQTYTPFFEDSLEFQEHEYDHSEEDGEYEMEVEVEVGPNMGLGLDLGEERREMMDFVPRKPSLDIMMHDEEVELDSEVTTTRSGIGMGLGLGLFN</sequence>